<keyword evidence="5 6" id="KW-0472">Membrane</keyword>
<evidence type="ECO:0000256" key="6">
    <source>
        <dbReference type="SAM" id="Phobius"/>
    </source>
</evidence>
<comment type="caution">
    <text evidence="9">The sequence shown here is derived from an EMBL/GenBank/DDBJ whole genome shotgun (WGS) entry which is preliminary data.</text>
</comment>
<keyword evidence="4 6" id="KW-1133">Transmembrane helix</keyword>
<feature type="transmembrane region" description="Helical" evidence="6">
    <location>
        <begin position="480"/>
        <end position="497"/>
    </location>
</feature>
<evidence type="ECO:0000256" key="4">
    <source>
        <dbReference type="ARBA" id="ARBA00022989"/>
    </source>
</evidence>
<feature type="transmembrane region" description="Helical" evidence="6">
    <location>
        <begin position="354"/>
        <end position="374"/>
    </location>
</feature>
<evidence type="ECO:0000256" key="3">
    <source>
        <dbReference type="ARBA" id="ARBA00022692"/>
    </source>
</evidence>
<dbReference type="Proteomes" id="UP000468443">
    <property type="component" value="Unassembled WGS sequence"/>
</dbReference>
<protein>
    <submittedName>
        <fullName evidence="9">DUF4131 domain-containing protein</fullName>
    </submittedName>
</protein>
<evidence type="ECO:0000259" key="8">
    <source>
        <dbReference type="Pfam" id="PF13567"/>
    </source>
</evidence>
<dbReference type="Pfam" id="PF13567">
    <property type="entry name" value="DUF4131"/>
    <property type="match status" value="1"/>
</dbReference>
<feature type="transmembrane region" description="Helical" evidence="6">
    <location>
        <begin position="31"/>
        <end position="49"/>
    </location>
</feature>
<feature type="domain" description="DUF4131" evidence="8">
    <location>
        <begin position="28"/>
        <end position="182"/>
    </location>
</feature>
<evidence type="ECO:0000313" key="9">
    <source>
        <dbReference type="EMBL" id="NER11646.1"/>
    </source>
</evidence>
<gene>
    <name evidence="9" type="ORF">GWK09_14035</name>
</gene>
<dbReference type="PANTHER" id="PTHR30619">
    <property type="entry name" value="DNA INTERNALIZATION/COMPETENCE PROTEIN COMEC/REC2"/>
    <property type="match status" value="1"/>
</dbReference>
<feature type="domain" description="ComEC/Rec2-related protein" evidence="7">
    <location>
        <begin position="229"/>
        <end position="497"/>
    </location>
</feature>
<dbReference type="InterPro" id="IPR025405">
    <property type="entry name" value="DUF4131"/>
</dbReference>
<feature type="transmembrane region" description="Helical" evidence="6">
    <location>
        <begin position="249"/>
        <end position="271"/>
    </location>
</feature>
<evidence type="ECO:0000256" key="5">
    <source>
        <dbReference type="ARBA" id="ARBA00023136"/>
    </source>
</evidence>
<keyword evidence="3 6" id="KW-0812">Transmembrane</keyword>
<evidence type="ECO:0000256" key="2">
    <source>
        <dbReference type="ARBA" id="ARBA00022475"/>
    </source>
</evidence>
<accession>A0A6P0UMY2</accession>
<feature type="transmembrane region" description="Helical" evidence="6">
    <location>
        <begin position="56"/>
        <end position="77"/>
    </location>
</feature>
<organism evidence="9 10">
    <name type="scientific">Muriicola jejuensis</name>
    <dbReference type="NCBI Taxonomy" id="504488"/>
    <lineage>
        <taxon>Bacteria</taxon>
        <taxon>Pseudomonadati</taxon>
        <taxon>Bacteroidota</taxon>
        <taxon>Flavobacteriia</taxon>
        <taxon>Flavobacteriales</taxon>
        <taxon>Flavobacteriaceae</taxon>
        <taxon>Muriicola</taxon>
    </lineage>
</organism>
<evidence type="ECO:0000313" key="10">
    <source>
        <dbReference type="Proteomes" id="UP000468443"/>
    </source>
</evidence>
<dbReference type="RefSeq" id="WP_163694102.1">
    <property type="nucleotide sequence ID" value="NZ_FXTW01000005.1"/>
</dbReference>
<sequence>MNFPDFISVRLCISFVAGITLGWIFPQEPSAIMLPLVLSLAALILTFFFENYRRGILFGIAVLCTSTCLGILSISLAQPRFSSGHYSHSMLEGENLWDVRVKDVLKSSAFYNRYLLEVKGLNGQPAGGLLLAKEKRPAPTPLEVDDYLWIRGEIKPVPSPSNPYEFAFDQYMEVMGVYDQVTLENGSCKKRESSARSIRGFARKSRESAVRVLEATSMGQKERGVLQAILLGERDDLDPKVYGHYRDAGAAHILAVSGLHIGILLLMIRVLLSPLHALRHGKTAAAVLSIVLIWAYALFTGLSPSVVRAAAMFSFLSYGLYLNRPTNTINLLSLSMLAILLVQPRYLFQVGFQLSYGAVLAIAWIYPLLVISWCPRSLFLKKCWKLVAVSLAAQIGVLPLCLYYFHQFPGLFLLSAFLLIPFLGLIIGVGIAVVILGSLQTLPDMLARVYAQMIHGMNEIVRVIAEQEAFVLREIPLDKISLLLLYLLLAFLVLSFQKPRNRTLLFLGISVLCLQGWTYYQVQSNSRRQEVLLLHRVAQTGILFQNGRQLHLYSGDLKPLEPIVRNFQMYRYLERPVFGDMPVSFTIGRERWIVVDSTGIVPRVSGLPLNLILTGSPKVHLGRILKEIKPRIVVADGSNYLQFVERWRKTCKAYGIPFYDTGASGALPLHSL</sequence>
<name>A0A6P0UMY2_9FLAO</name>
<feature type="transmembrane region" description="Helical" evidence="6">
    <location>
        <begin position="411"/>
        <end position="439"/>
    </location>
</feature>
<dbReference type="PANTHER" id="PTHR30619:SF1">
    <property type="entry name" value="RECOMBINATION PROTEIN 2"/>
    <property type="match status" value="1"/>
</dbReference>
<keyword evidence="2" id="KW-1003">Cell membrane</keyword>
<dbReference type="InterPro" id="IPR052159">
    <property type="entry name" value="Competence_DNA_uptake"/>
</dbReference>
<comment type="subcellular location">
    <subcellularLocation>
        <location evidence="1">Cell membrane</location>
        <topology evidence="1">Multi-pass membrane protein</topology>
    </subcellularLocation>
</comment>
<dbReference type="GO" id="GO:0005886">
    <property type="term" value="C:plasma membrane"/>
    <property type="evidence" value="ECO:0007669"/>
    <property type="project" value="UniProtKB-SubCell"/>
</dbReference>
<evidence type="ECO:0000259" key="7">
    <source>
        <dbReference type="Pfam" id="PF03772"/>
    </source>
</evidence>
<reference evidence="9 10" key="1">
    <citation type="submission" date="2020-01" db="EMBL/GenBank/DDBJ databases">
        <title>Muriicola jejuensis KCTC 22299.</title>
        <authorList>
            <person name="Wang G."/>
        </authorList>
    </citation>
    <scope>NUCLEOTIDE SEQUENCE [LARGE SCALE GENOMIC DNA]</scope>
    <source>
        <strain evidence="9 10">KCTC 22299</strain>
    </source>
</reference>
<proteinExistence type="predicted"/>
<dbReference type="AlphaFoldDB" id="A0A6P0UMY2"/>
<dbReference type="Pfam" id="PF03772">
    <property type="entry name" value="Competence"/>
    <property type="match status" value="1"/>
</dbReference>
<dbReference type="NCBIfam" id="TIGR00360">
    <property type="entry name" value="ComEC_N-term"/>
    <property type="match status" value="1"/>
</dbReference>
<keyword evidence="10" id="KW-1185">Reference proteome</keyword>
<feature type="transmembrane region" description="Helical" evidence="6">
    <location>
        <begin position="386"/>
        <end position="405"/>
    </location>
</feature>
<feature type="transmembrane region" description="Helical" evidence="6">
    <location>
        <begin position="283"/>
        <end position="299"/>
    </location>
</feature>
<evidence type="ECO:0000256" key="1">
    <source>
        <dbReference type="ARBA" id="ARBA00004651"/>
    </source>
</evidence>
<dbReference type="EMBL" id="JAABOP010000006">
    <property type="protein sequence ID" value="NER11646.1"/>
    <property type="molecule type" value="Genomic_DNA"/>
</dbReference>
<dbReference type="InterPro" id="IPR004477">
    <property type="entry name" value="ComEC_N"/>
</dbReference>
<feature type="transmembrane region" description="Helical" evidence="6">
    <location>
        <begin position="7"/>
        <end position="25"/>
    </location>
</feature>